<keyword evidence="5" id="KW-0812">Transmembrane</keyword>
<dbReference type="Pfam" id="PF02321">
    <property type="entry name" value="OEP"/>
    <property type="match status" value="1"/>
</dbReference>
<evidence type="ECO:0000256" key="5">
    <source>
        <dbReference type="ARBA" id="ARBA00022692"/>
    </source>
</evidence>
<dbReference type="AlphaFoldDB" id="A0A1G9JES7"/>
<dbReference type="SUPFAM" id="SSF56954">
    <property type="entry name" value="Outer membrane efflux proteins (OEP)"/>
    <property type="match status" value="1"/>
</dbReference>
<dbReference type="EMBL" id="FNGV01000001">
    <property type="protein sequence ID" value="SDL35871.1"/>
    <property type="molecule type" value="Genomic_DNA"/>
</dbReference>
<gene>
    <name evidence="8" type="ORF">SAMN04488514_101521</name>
</gene>
<dbReference type="PANTHER" id="PTHR30026:SF20">
    <property type="entry name" value="OUTER MEMBRANE PROTEIN TOLC"/>
    <property type="match status" value="1"/>
</dbReference>
<proteinExistence type="inferred from homology"/>
<dbReference type="GO" id="GO:0015562">
    <property type="term" value="F:efflux transmembrane transporter activity"/>
    <property type="evidence" value="ECO:0007669"/>
    <property type="project" value="InterPro"/>
</dbReference>
<evidence type="ECO:0000313" key="9">
    <source>
        <dbReference type="Proteomes" id="UP000199440"/>
    </source>
</evidence>
<evidence type="ECO:0000256" key="1">
    <source>
        <dbReference type="ARBA" id="ARBA00004442"/>
    </source>
</evidence>
<name>A0A1G9JES7_9FLAO</name>
<keyword evidence="7" id="KW-0998">Cell outer membrane</keyword>
<dbReference type="GO" id="GO:1990281">
    <property type="term" value="C:efflux pump complex"/>
    <property type="evidence" value="ECO:0007669"/>
    <property type="project" value="TreeGrafter"/>
</dbReference>
<organism evidence="8 9">
    <name type="scientific">Kriegella aquimaris</name>
    <dbReference type="NCBI Taxonomy" id="192904"/>
    <lineage>
        <taxon>Bacteria</taxon>
        <taxon>Pseudomonadati</taxon>
        <taxon>Bacteroidota</taxon>
        <taxon>Flavobacteriia</taxon>
        <taxon>Flavobacteriales</taxon>
        <taxon>Flavobacteriaceae</taxon>
        <taxon>Kriegella</taxon>
    </lineage>
</organism>
<keyword evidence="6" id="KW-0472">Membrane</keyword>
<dbReference type="Proteomes" id="UP000199440">
    <property type="component" value="Unassembled WGS sequence"/>
</dbReference>
<keyword evidence="9" id="KW-1185">Reference proteome</keyword>
<keyword evidence="4" id="KW-1134">Transmembrane beta strand</keyword>
<keyword evidence="3" id="KW-0813">Transport</keyword>
<dbReference type="InterPro" id="IPR003423">
    <property type="entry name" value="OMP_efflux"/>
</dbReference>
<evidence type="ECO:0000256" key="6">
    <source>
        <dbReference type="ARBA" id="ARBA00023136"/>
    </source>
</evidence>
<comment type="subcellular location">
    <subcellularLocation>
        <location evidence="1">Cell outer membrane</location>
    </subcellularLocation>
</comment>
<sequence>MSLESTLKKRNLTTYKLVKMRKQLILLALILPFVSLAQQTLTLDECFDLVAKNYPLVKQSELIENQSRLAIEAINKDKLPKLNVNAQATYQSDVTSLPIQLPNLRLEPPNKDQYRATLDANQLIYNGGMIDATSKVKEAISKVNQQQVEVNLYTLKNQVNQLYLSVLLLQENHNLLTAKEKQLNARLEEVKAGVKYGALLASSEQVLHAELLKIRQQFIELDFNKSALIKRLSLLIGKELSADVNLTLPVVIMSGVESARPELQLFDLQKEQVAYASKLISKSNLPKLNAFAQGGYGNPGLNMLDNSFNTFYMAGLKMNWNVFDWNKTKTEKQSLEINKQIIDSQKETFELNNDLELINLQSEIDKIKDLISTDNEIISIRESILKTAESQLKNGIITASAYITEFTNLYESKSQMNVHETQLLLNKIQYQITKGTYYKN</sequence>
<evidence type="ECO:0000256" key="4">
    <source>
        <dbReference type="ARBA" id="ARBA00022452"/>
    </source>
</evidence>
<protein>
    <submittedName>
        <fullName evidence="8">Outer membrane protein TolC</fullName>
    </submittedName>
</protein>
<dbReference type="GO" id="GO:0009279">
    <property type="term" value="C:cell outer membrane"/>
    <property type="evidence" value="ECO:0007669"/>
    <property type="project" value="UniProtKB-SubCell"/>
</dbReference>
<reference evidence="8 9" key="1">
    <citation type="submission" date="2016-10" db="EMBL/GenBank/DDBJ databases">
        <authorList>
            <person name="de Groot N.N."/>
        </authorList>
    </citation>
    <scope>NUCLEOTIDE SEQUENCE [LARGE SCALE GENOMIC DNA]</scope>
    <source>
        <strain evidence="8 9">DSM 19886</strain>
    </source>
</reference>
<evidence type="ECO:0000256" key="7">
    <source>
        <dbReference type="ARBA" id="ARBA00023237"/>
    </source>
</evidence>
<accession>A0A1G9JES7</accession>
<dbReference type="Gene3D" id="1.20.1600.10">
    <property type="entry name" value="Outer membrane efflux proteins (OEP)"/>
    <property type="match status" value="1"/>
</dbReference>
<evidence type="ECO:0000256" key="2">
    <source>
        <dbReference type="ARBA" id="ARBA00007613"/>
    </source>
</evidence>
<dbReference type="GO" id="GO:0015288">
    <property type="term" value="F:porin activity"/>
    <property type="evidence" value="ECO:0007669"/>
    <property type="project" value="TreeGrafter"/>
</dbReference>
<evidence type="ECO:0000313" key="8">
    <source>
        <dbReference type="EMBL" id="SDL35871.1"/>
    </source>
</evidence>
<comment type="similarity">
    <text evidence="2">Belongs to the outer membrane factor (OMF) (TC 1.B.17) family.</text>
</comment>
<dbReference type="InterPro" id="IPR051906">
    <property type="entry name" value="TolC-like"/>
</dbReference>
<dbReference type="PANTHER" id="PTHR30026">
    <property type="entry name" value="OUTER MEMBRANE PROTEIN TOLC"/>
    <property type="match status" value="1"/>
</dbReference>
<dbReference type="STRING" id="192904.SAMN04488514_101521"/>
<evidence type="ECO:0000256" key="3">
    <source>
        <dbReference type="ARBA" id="ARBA00022448"/>
    </source>
</evidence>